<gene>
    <name evidence="2" type="ORF">C7U56_08445</name>
</gene>
<dbReference type="GeneID" id="79839403"/>
<dbReference type="NCBIfam" id="NF045645">
    <property type="entry name" value="DVU_1557_fam"/>
    <property type="match status" value="1"/>
</dbReference>
<keyword evidence="3" id="KW-1185">Reference proteome</keyword>
<dbReference type="InterPro" id="IPR055902">
    <property type="entry name" value="DUF7479"/>
</dbReference>
<dbReference type="RefSeq" id="WP_022360474.1">
    <property type="nucleotide sequence ID" value="NZ_CAUWBW010000003.1"/>
</dbReference>
<dbReference type="Pfam" id="PF24292">
    <property type="entry name" value="DUF7479"/>
    <property type="match status" value="1"/>
</dbReference>
<dbReference type="Proteomes" id="UP000241048">
    <property type="component" value="Unassembled WGS sequence"/>
</dbReference>
<accession>A0A2T3FRH4</accession>
<dbReference type="Gene3D" id="2.10.110.10">
    <property type="entry name" value="Cysteine Rich Protein"/>
    <property type="match status" value="1"/>
</dbReference>
<dbReference type="EMBL" id="PYLO01000002">
    <property type="protein sequence ID" value="PST37877.1"/>
    <property type="molecule type" value="Genomic_DNA"/>
</dbReference>
<sequence length="78" mass="8972">MPTIDGGGRDQRIKEALEKKVICRRCQVEMVPKSTFFDYLGHNFHTEILCCPKCGEVYLPEALVKGRMADVERELEDK</sequence>
<proteinExistence type="predicted"/>
<evidence type="ECO:0000313" key="3">
    <source>
        <dbReference type="Proteomes" id="UP000241048"/>
    </source>
</evidence>
<comment type="caution">
    <text evidence="2">The sequence shown here is derived from an EMBL/GenBank/DDBJ whole genome shotgun (WGS) entry which is preliminary data.</text>
</comment>
<name>A0A2T3FRH4_9CLOT</name>
<evidence type="ECO:0000313" key="2">
    <source>
        <dbReference type="EMBL" id="PST37877.1"/>
    </source>
</evidence>
<dbReference type="InterPro" id="IPR054656">
    <property type="entry name" value="DVU_1557-like"/>
</dbReference>
<protein>
    <recommendedName>
        <fullName evidence="1">DUF7479 domain-containing protein</fullName>
    </recommendedName>
</protein>
<reference evidence="2 3" key="1">
    <citation type="submission" date="2018-03" db="EMBL/GenBank/DDBJ databases">
        <title>Lachnoclostridium SNUG30386 gen.nov., sp.nov., isolated from human faeces.</title>
        <authorList>
            <person name="Seo B."/>
            <person name="Jeon K."/>
            <person name="Ko G."/>
        </authorList>
    </citation>
    <scope>NUCLEOTIDE SEQUENCE [LARGE SCALE GENOMIC DNA]</scope>
    <source>
        <strain evidence="2 3">SNUG30386</strain>
    </source>
</reference>
<evidence type="ECO:0000259" key="1">
    <source>
        <dbReference type="Pfam" id="PF24292"/>
    </source>
</evidence>
<organism evidence="2 3">
    <name type="scientific">Clostridium fessum</name>
    <dbReference type="NCBI Taxonomy" id="2126740"/>
    <lineage>
        <taxon>Bacteria</taxon>
        <taxon>Bacillati</taxon>
        <taxon>Bacillota</taxon>
        <taxon>Clostridia</taxon>
        <taxon>Eubacteriales</taxon>
        <taxon>Clostridiaceae</taxon>
        <taxon>Clostridium</taxon>
    </lineage>
</organism>
<dbReference type="AlphaFoldDB" id="A0A2T3FRH4"/>
<feature type="domain" description="DUF7479" evidence="1">
    <location>
        <begin position="20"/>
        <end position="78"/>
    </location>
</feature>